<dbReference type="Pfam" id="PF06985">
    <property type="entry name" value="HET"/>
    <property type="match status" value="1"/>
</dbReference>
<dbReference type="PANTHER" id="PTHR33112:SF10">
    <property type="entry name" value="TOL"/>
    <property type="match status" value="1"/>
</dbReference>
<organism evidence="2 3">
    <name type="scientific">Neoarthrinium moseri</name>
    <dbReference type="NCBI Taxonomy" id="1658444"/>
    <lineage>
        <taxon>Eukaryota</taxon>
        <taxon>Fungi</taxon>
        <taxon>Dikarya</taxon>
        <taxon>Ascomycota</taxon>
        <taxon>Pezizomycotina</taxon>
        <taxon>Sordariomycetes</taxon>
        <taxon>Xylariomycetidae</taxon>
        <taxon>Amphisphaeriales</taxon>
        <taxon>Apiosporaceae</taxon>
        <taxon>Neoarthrinium</taxon>
    </lineage>
</organism>
<proteinExistence type="predicted"/>
<evidence type="ECO:0000259" key="1">
    <source>
        <dbReference type="Pfam" id="PF06985"/>
    </source>
</evidence>
<name>A0A9Q0APU4_9PEZI</name>
<dbReference type="Proteomes" id="UP000829685">
    <property type="component" value="Unassembled WGS sequence"/>
</dbReference>
<dbReference type="InterPro" id="IPR010730">
    <property type="entry name" value="HET"/>
</dbReference>
<keyword evidence="3" id="KW-1185">Reference proteome</keyword>
<reference evidence="2" key="1">
    <citation type="submission" date="2021-03" db="EMBL/GenBank/DDBJ databases">
        <title>Revisited historic fungal species revealed as producer of novel bioactive compounds through whole genome sequencing and comparative genomics.</title>
        <authorList>
            <person name="Vignolle G.A."/>
            <person name="Hochenegger N."/>
            <person name="Mach R.L."/>
            <person name="Mach-Aigner A.R."/>
            <person name="Javad Rahimi M."/>
            <person name="Salim K.A."/>
            <person name="Chan C.M."/>
            <person name="Lim L.B.L."/>
            <person name="Cai F."/>
            <person name="Druzhinina I.S."/>
            <person name="U'Ren J.M."/>
            <person name="Derntl C."/>
        </authorList>
    </citation>
    <scope>NUCLEOTIDE SEQUENCE</scope>
    <source>
        <strain evidence="2">TUCIM 5799</strain>
    </source>
</reference>
<protein>
    <recommendedName>
        <fullName evidence="1">Heterokaryon incompatibility domain-containing protein</fullName>
    </recommendedName>
</protein>
<comment type="caution">
    <text evidence="2">The sequence shown here is derived from an EMBL/GenBank/DDBJ whole genome shotgun (WGS) entry which is preliminary data.</text>
</comment>
<evidence type="ECO:0000313" key="2">
    <source>
        <dbReference type="EMBL" id="KAI1868333.1"/>
    </source>
</evidence>
<feature type="domain" description="Heterokaryon incompatibility" evidence="1">
    <location>
        <begin position="129"/>
        <end position="279"/>
    </location>
</feature>
<dbReference type="AlphaFoldDB" id="A0A9Q0APU4"/>
<accession>A0A9Q0APU4</accession>
<dbReference type="EMBL" id="JAFIMR010000017">
    <property type="protein sequence ID" value="KAI1868333.1"/>
    <property type="molecule type" value="Genomic_DNA"/>
</dbReference>
<gene>
    <name evidence="2" type="ORF">JX265_007156</name>
</gene>
<dbReference type="PANTHER" id="PTHR33112">
    <property type="entry name" value="DOMAIN PROTEIN, PUTATIVE-RELATED"/>
    <property type="match status" value="1"/>
</dbReference>
<evidence type="ECO:0000313" key="3">
    <source>
        <dbReference type="Proteomes" id="UP000829685"/>
    </source>
</evidence>
<sequence>MEGFCDFCLAVLKLIGTLPQPSFNVCREVNGTFLLSEGPCSLCSLIAEFCRQKGIYEESALLRGNSRDNVTSLYFDGQPLSWIGCRQTIGGQNLEDNEVDLPQRVLALKGEGPDFRVKLVEGNGTRDRYCALSHCWGTGNNLPLRTLRSNLHDHFADIPFEKLPRSFQDALRVTRAVGMKYVWIDSLCIIQDDPNDWEREAKTIGSLYEKATMIIAAAGARDSTEGCFQVIRPGLSIIEVPYVDEMGEITGSFNVAMLPSEDVSPAFGPLYFRGWACQEWNMSRRTLFFMPVVHHTNWEEFLYHYTECFLTFPSDRLAAIEGIATARAKACNEKYMFGTWEGNPFQLLWRVRAPGEANETLAGVPSWSWAATGGSKFWPFRGHLGTDSDAVHMCKSLKFGDLGNLIGEGLFIAANVEKCLIRLCCFDNSVLTDIYNFNAERSSTDESSTGFSFWAEFDHRWHFRIGEPTPLHLMFSQGNHRKAIGLATFDGKSASNVTCLLLASKPRWDPSMKLDRDELWNRMQHAWNTLRKCKDDDCINLLEICRGDMVYWALLLEPVEEQPNTFKRIGMALLYPEFRNSVEAAERAFKVI</sequence>